<keyword evidence="2" id="KW-0456">Lyase</keyword>
<evidence type="ECO:0000313" key="4">
    <source>
        <dbReference type="EMBL" id="QIV85529.1"/>
    </source>
</evidence>
<dbReference type="InterPro" id="IPR050963">
    <property type="entry name" value="Sirohydro_Cobaltochel/CbiX"/>
</dbReference>
<name>A0A6H0SGH6_9MYCO</name>
<dbReference type="SUPFAM" id="SSF53800">
    <property type="entry name" value="Chelatase"/>
    <property type="match status" value="1"/>
</dbReference>
<dbReference type="Proteomes" id="UP000501849">
    <property type="component" value="Chromosome"/>
</dbReference>
<dbReference type="CDD" id="cd03414">
    <property type="entry name" value="CbiX_SirB_C"/>
    <property type="match status" value="1"/>
</dbReference>
<keyword evidence="5" id="KW-1185">Reference proteome</keyword>
<evidence type="ECO:0000313" key="5">
    <source>
        <dbReference type="Proteomes" id="UP000501849"/>
    </source>
</evidence>
<dbReference type="GO" id="GO:0046872">
    <property type="term" value="F:metal ion binding"/>
    <property type="evidence" value="ECO:0007669"/>
    <property type="project" value="UniProtKB-KW"/>
</dbReference>
<dbReference type="Pfam" id="PF01903">
    <property type="entry name" value="CbiX"/>
    <property type="match status" value="2"/>
</dbReference>
<gene>
    <name evidence="4" type="ORF">EXE63_25960</name>
</gene>
<dbReference type="GO" id="GO:0016829">
    <property type="term" value="F:lyase activity"/>
    <property type="evidence" value="ECO:0007669"/>
    <property type="project" value="UniProtKB-KW"/>
</dbReference>
<accession>A0A6H0SGH6</accession>
<protein>
    <submittedName>
        <fullName evidence="4">Sirohydrochlorin chelatase</fullName>
    </submittedName>
</protein>
<feature type="region of interest" description="Disordered" evidence="3">
    <location>
        <begin position="1"/>
        <end position="20"/>
    </location>
</feature>
<proteinExistence type="predicted"/>
<evidence type="ECO:0000256" key="3">
    <source>
        <dbReference type="SAM" id="MobiDB-lite"/>
    </source>
</evidence>
<keyword evidence="1" id="KW-0479">Metal-binding</keyword>
<dbReference type="PANTHER" id="PTHR33542">
    <property type="entry name" value="SIROHYDROCHLORIN FERROCHELATASE, CHLOROPLASTIC"/>
    <property type="match status" value="1"/>
</dbReference>
<evidence type="ECO:0000256" key="1">
    <source>
        <dbReference type="ARBA" id="ARBA00022723"/>
    </source>
</evidence>
<sequence length="261" mass="27364">MRAAAAGPGRRKRNADYTPRECPVVNPPVLVLTAHGSADPRSAMTTYAVADTIRRLRRDLEVVPAFCEQTAPNLVDVLREVGDRAVVTPLLLADAFHARTDIPAMIAASGVRARQAQVLGEDDQLLAVLRRRIAEVGVAAEDSDVGVIVTAVGSSRQGANARTSTVASAVAVGTRWIGTTSAFATGPKPSLPAAAQRLQRCGAERIVIAPWFLAHGRITDRVADFAAAQGIPMASPLGAHRLVAETVLDRFDAALALSAAA</sequence>
<dbReference type="Gene3D" id="3.40.50.1400">
    <property type="match status" value="2"/>
</dbReference>
<dbReference type="KEGG" id="mfre:EXE63_25960"/>
<dbReference type="EMBL" id="CP038799">
    <property type="protein sequence ID" value="QIV85529.1"/>
    <property type="molecule type" value="Genomic_DNA"/>
</dbReference>
<dbReference type="AlphaFoldDB" id="A0A6H0SGH6"/>
<evidence type="ECO:0000256" key="2">
    <source>
        <dbReference type="ARBA" id="ARBA00023239"/>
    </source>
</evidence>
<reference evidence="4 5" key="1">
    <citation type="submission" date="2019-04" db="EMBL/GenBank/DDBJ databases">
        <title>Draft, Whole-Genome Sequence of the Anthracene-degrading Mycobacterium frederiksbergense LB501T, Isolated from a Polycyclic Aromatic Hydrocarbon (PAH)-Contaminated Soil.</title>
        <authorList>
            <person name="Augelletti F."/>
        </authorList>
    </citation>
    <scope>NUCLEOTIDE SEQUENCE [LARGE SCALE GENOMIC DNA]</scope>
    <source>
        <strain evidence="4 5">LB 501T</strain>
    </source>
</reference>
<dbReference type="CDD" id="cd03416">
    <property type="entry name" value="CbiX_SirB_N"/>
    <property type="match status" value="1"/>
</dbReference>
<dbReference type="PANTHER" id="PTHR33542:SF5">
    <property type="entry name" value="FERROCHELATASE CHE1"/>
    <property type="match status" value="1"/>
</dbReference>
<organism evidence="4 5">
    <name type="scientific">Mycolicibacterium frederiksbergense</name>
    <dbReference type="NCBI Taxonomy" id="117567"/>
    <lineage>
        <taxon>Bacteria</taxon>
        <taxon>Bacillati</taxon>
        <taxon>Actinomycetota</taxon>
        <taxon>Actinomycetes</taxon>
        <taxon>Mycobacteriales</taxon>
        <taxon>Mycobacteriaceae</taxon>
        <taxon>Mycolicibacterium</taxon>
    </lineage>
</organism>
<dbReference type="InterPro" id="IPR002762">
    <property type="entry name" value="CbiX-like"/>
</dbReference>